<protein>
    <submittedName>
        <fullName evidence="1">Uncharacterized protein</fullName>
    </submittedName>
</protein>
<reference evidence="1 2" key="1">
    <citation type="submission" date="2018-03" db="EMBL/GenBank/DDBJ databases">
        <authorList>
            <person name="Fogelqvist J."/>
        </authorList>
    </citation>
    <scope>NUCLEOTIDE SEQUENCE [LARGE SCALE GENOMIC DNA]</scope>
</reference>
<organism evidence="1 2">
    <name type="scientific">Plasmodiophora brassicae</name>
    <name type="common">Clubroot disease agent</name>
    <dbReference type="NCBI Taxonomy" id="37360"/>
    <lineage>
        <taxon>Eukaryota</taxon>
        <taxon>Sar</taxon>
        <taxon>Rhizaria</taxon>
        <taxon>Endomyxa</taxon>
        <taxon>Phytomyxea</taxon>
        <taxon>Plasmodiophorida</taxon>
        <taxon>Plasmodiophoridae</taxon>
        <taxon>Plasmodiophora</taxon>
    </lineage>
</organism>
<dbReference type="PANTHER" id="PTHR47026">
    <property type="entry name" value="PIGMENTOSA GTPASE REGULATOR-LIKE PROTEIN, PUTATIVE-RELATED"/>
    <property type="match status" value="1"/>
</dbReference>
<proteinExistence type="predicted"/>
<name>A0A3P3YFJ1_PLABS</name>
<dbReference type="AlphaFoldDB" id="A0A3P3YFJ1"/>
<accession>A0A3P3YFJ1</accession>
<dbReference type="EMBL" id="OVEO01000010">
    <property type="protein sequence ID" value="SPQ98750.1"/>
    <property type="molecule type" value="Genomic_DNA"/>
</dbReference>
<gene>
    <name evidence="1" type="ORF">PLBR_LOCUS5965</name>
</gene>
<geneLocation type="mitochondrion" evidence="1"/>
<dbReference type="PANTHER" id="PTHR47026:SF2">
    <property type="entry name" value="FLAGELLAR ASSOCIATED PROTEIN"/>
    <property type="match status" value="1"/>
</dbReference>
<evidence type="ECO:0000313" key="1">
    <source>
        <dbReference type="EMBL" id="SPQ98750.1"/>
    </source>
</evidence>
<keyword evidence="1" id="KW-0496">Mitochondrion</keyword>
<sequence length="264" mass="30861">MNGRKVPLASTAYCAMTATAGMDDNPALPISERIALAEQRMRDYENKAMYLDAEQQRQLIQSLKKTASVPTNDSEFRAHWARAIEDVEKSNQSERTSFEAIWAGRLAEQAERAEALLEATLQRHRDRSHELAQVMERTMKIPKWSTTLLDLRRKQYLLAKTKRYVEAEATKRRAQQMEDDERQVMIKAIEKDMKMRVASIRKRHELEMAVSQEKMALERKCLLEAKQQMLERLETQCRRKIDDVRRRARLAAKRRDQQLLSGTK</sequence>
<dbReference type="Proteomes" id="UP000290189">
    <property type="component" value="Unassembled WGS sequence"/>
</dbReference>
<evidence type="ECO:0000313" key="2">
    <source>
        <dbReference type="Proteomes" id="UP000290189"/>
    </source>
</evidence>